<proteinExistence type="inferred from homology"/>
<dbReference type="GO" id="GO:0000287">
    <property type="term" value="F:magnesium ion binding"/>
    <property type="evidence" value="ECO:0007669"/>
    <property type="project" value="InterPro"/>
</dbReference>
<dbReference type="RefSeq" id="WP_013169000.1">
    <property type="nucleotide sequence ID" value="NC_014217.1"/>
</dbReference>
<evidence type="ECO:0000313" key="4">
    <source>
        <dbReference type="Proteomes" id="UP000006633"/>
    </source>
</evidence>
<gene>
    <name evidence="3" type="ordered locus">Snov_4232</name>
</gene>
<dbReference type="PANTHER" id="PTHR43007:SF1">
    <property type="entry name" value="2-PHOSPHO-L-LACTATE TRANSFERASE"/>
    <property type="match status" value="1"/>
</dbReference>
<protein>
    <submittedName>
        <fullName evidence="3">LPPG domain protein containing protein</fullName>
    </submittedName>
</protein>
<dbReference type="KEGG" id="sno:Snov_4232"/>
<dbReference type="Gene3D" id="3.40.50.10680">
    <property type="entry name" value="CofD-like domains"/>
    <property type="match status" value="1"/>
</dbReference>
<dbReference type="Gene3D" id="1.10.8.240">
    <property type="entry name" value="CofD-like domain"/>
    <property type="match status" value="1"/>
</dbReference>
<keyword evidence="1" id="KW-0808">Transferase</keyword>
<dbReference type="InterPro" id="IPR038136">
    <property type="entry name" value="CofD-like_dom_sf"/>
</dbReference>
<dbReference type="eggNOG" id="COG0391">
    <property type="taxonomic scope" value="Bacteria"/>
</dbReference>
<keyword evidence="2" id="KW-0460">Magnesium</keyword>
<name>D7A1S5_ANCN5</name>
<dbReference type="Proteomes" id="UP000006633">
    <property type="component" value="Chromosome"/>
</dbReference>
<dbReference type="SUPFAM" id="SSF142338">
    <property type="entry name" value="CofD-like"/>
    <property type="match status" value="1"/>
</dbReference>
<dbReference type="CDD" id="cd07186">
    <property type="entry name" value="CofD_like"/>
    <property type="match status" value="1"/>
</dbReference>
<dbReference type="Pfam" id="PF01933">
    <property type="entry name" value="CofD"/>
    <property type="match status" value="1"/>
</dbReference>
<evidence type="ECO:0000256" key="2">
    <source>
        <dbReference type="ARBA" id="ARBA00022842"/>
    </source>
</evidence>
<evidence type="ECO:0000313" key="3">
    <source>
        <dbReference type="EMBL" id="ADH91500.1"/>
    </source>
</evidence>
<dbReference type="InterPro" id="IPR010115">
    <property type="entry name" value="FbiA/CofD"/>
</dbReference>
<dbReference type="NCBIfam" id="TIGR01819">
    <property type="entry name" value="F420_cofD"/>
    <property type="match status" value="1"/>
</dbReference>
<evidence type="ECO:0000256" key="1">
    <source>
        <dbReference type="ARBA" id="ARBA00022679"/>
    </source>
</evidence>
<dbReference type="HAMAP" id="MF_01257">
    <property type="entry name" value="CofD"/>
    <property type="match status" value="1"/>
</dbReference>
<accession>D7A1S5</accession>
<dbReference type="PANTHER" id="PTHR43007">
    <property type="entry name" value="2-PHOSPHO-L-LACTATE TRANSFERASE"/>
    <property type="match status" value="1"/>
</dbReference>
<dbReference type="GO" id="GO:0043743">
    <property type="term" value="F:LPPG:FO 2-phospho-L-lactate transferase activity"/>
    <property type="evidence" value="ECO:0007669"/>
    <property type="project" value="InterPro"/>
</dbReference>
<organism evidence="3 4">
    <name type="scientific">Ancylobacter novellus (strain ATCC 8093 / DSM 506 / JCM 20403 / CCM 1077 / IAM 12100 / NBRC 12443 / NCIMB 10456)</name>
    <name type="common">Starkeya novella</name>
    <dbReference type="NCBI Taxonomy" id="639283"/>
    <lineage>
        <taxon>Bacteria</taxon>
        <taxon>Pseudomonadati</taxon>
        <taxon>Pseudomonadota</taxon>
        <taxon>Alphaproteobacteria</taxon>
        <taxon>Hyphomicrobiales</taxon>
        <taxon>Xanthobacteraceae</taxon>
        <taxon>Ancylobacter</taxon>
    </lineage>
</organism>
<dbReference type="AlphaFoldDB" id="D7A1S5"/>
<keyword evidence="4" id="KW-1185">Reference proteome</keyword>
<reference evidence="3 4" key="1">
    <citation type="journal article" date="2012" name="Stand. Genomic Sci.">
        <title>Complete genome sequence of the facultatively chemolithoautotrophic and methylotrophic alpha Proteobacterium Starkeya novella type strain (ATCC 8093(T)).</title>
        <authorList>
            <person name="Kappler U."/>
            <person name="Davenport K."/>
            <person name="Beatson S."/>
            <person name="Lucas S."/>
            <person name="Lapidus A."/>
            <person name="Copeland A."/>
            <person name="Berry K.W."/>
            <person name="Glavina Del Rio T."/>
            <person name="Hammon N."/>
            <person name="Dalin E."/>
            <person name="Tice H."/>
            <person name="Pitluck S."/>
            <person name="Richardson P."/>
            <person name="Bruce D."/>
            <person name="Goodwin L.A."/>
            <person name="Han C."/>
            <person name="Tapia R."/>
            <person name="Detter J.C."/>
            <person name="Chang Y.J."/>
            <person name="Jeffries C.D."/>
            <person name="Land M."/>
            <person name="Hauser L."/>
            <person name="Kyrpides N.C."/>
            <person name="Goker M."/>
            <person name="Ivanova N."/>
            <person name="Klenk H.P."/>
            <person name="Woyke T."/>
        </authorList>
    </citation>
    <scope>NUCLEOTIDE SEQUENCE [LARGE SCALE GENOMIC DNA]</scope>
    <source>
        <strain evidence="4">ATCC 8093 / DSM 506 / JCM 20403 / CCM 1077 / IAM 12100 / NBRC 12443 / NCIMB 10456</strain>
    </source>
</reference>
<dbReference type="STRING" id="639283.Snov_4232"/>
<sequence>MSGTPYSGTYVALSGGVGGAKLALGLSRLLGPALSVVVNTGDDFDHLGLRICPDIDSVLYKLAGLSDEQRGWGRAGETWNFMQALAGLGGESWFQLGDRDLALHVERTRLLRQGETLTEVTAHIARQLGVASHILPMSDDPVSTEIDSSEGRLPFQRYFVEHQCRPVLHGLHYAGARVARLSDAVARALQAPDLRGIIICPSNPYLSIDPILAMPAFLKALQAADVPVVAVSPIIANAAVKGPTAKIMRELGVTPSSLTVAQHYRGLIDGLVIDSSDHAESDAISLPVLQTPTLMKTAEDSERVARAALELCARLAGEARKVAP</sequence>
<dbReference type="EMBL" id="CP002026">
    <property type="protein sequence ID" value="ADH91500.1"/>
    <property type="molecule type" value="Genomic_DNA"/>
</dbReference>
<dbReference type="HOGENOM" id="CLU_055795_1_0_5"/>
<dbReference type="InterPro" id="IPR002882">
    <property type="entry name" value="CofD"/>
</dbReference>
<dbReference type="OrthoDB" id="7466225at2"/>